<evidence type="ECO:0000313" key="14">
    <source>
        <dbReference type="EMBL" id="OGD66956.1"/>
    </source>
</evidence>
<evidence type="ECO:0000256" key="9">
    <source>
        <dbReference type="ARBA" id="ARBA00034808"/>
    </source>
</evidence>
<evidence type="ECO:0000259" key="12">
    <source>
        <dbReference type="PROSITE" id="PS51198"/>
    </source>
</evidence>
<keyword evidence="5 11" id="KW-0067">ATP-binding</keyword>
<name>A0A1F5EIC8_9BACT</name>
<dbReference type="GO" id="GO:0043138">
    <property type="term" value="F:3'-5' DNA helicase activity"/>
    <property type="evidence" value="ECO:0007669"/>
    <property type="project" value="UniProtKB-EC"/>
</dbReference>
<dbReference type="GO" id="GO:0003677">
    <property type="term" value="F:DNA binding"/>
    <property type="evidence" value="ECO:0007669"/>
    <property type="project" value="UniProtKB-KW"/>
</dbReference>
<dbReference type="CDD" id="cd18807">
    <property type="entry name" value="SF1_C_UvrD"/>
    <property type="match status" value="1"/>
</dbReference>
<evidence type="ECO:0000256" key="11">
    <source>
        <dbReference type="PROSITE-ProRule" id="PRU00560"/>
    </source>
</evidence>
<keyword evidence="2 11" id="KW-0547">Nucleotide-binding</keyword>
<comment type="similarity">
    <text evidence="1">Belongs to the helicase family. UvrD subfamily.</text>
</comment>
<evidence type="ECO:0000256" key="10">
    <source>
        <dbReference type="ARBA" id="ARBA00048988"/>
    </source>
</evidence>
<evidence type="ECO:0000256" key="1">
    <source>
        <dbReference type="ARBA" id="ARBA00009922"/>
    </source>
</evidence>
<dbReference type="Gene3D" id="3.40.50.300">
    <property type="entry name" value="P-loop containing nucleotide triphosphate hydrolases"/>
    <property type="match status" value="2"/>
</dbReference>
<protein>
    <recommendedName>
        <fullName evidence="9">DNA 3'-5' helicase</fullName>
        <ecNumber evidence="9">5.6.2.4</ecNumber>
    </recommendedName>
</protein>
<sequence>MQHLKDLNPAQKEAVLQKEGPILILAGAGAGKTRTITHRIIHLIKEGVNPSSILAVTFTNKASKEMQERIEKMLTEDNQINFPTNNQNKPFIKTFHALGVHILRENSQKLNISRYFNIFDKNDSKKAVKESLIQNNFDLKLFEPAKILGVISRQKGNFLTHKDYAKKNNTEYFTKIVSRVWDDYEKILEKEKALDFDDLLLKTALLLKNDAEVRDHYQNLWKYIHIDEYQDTNRVQYEISKLLSQKNNNICVVGDMDQNIYSWRGADVENILNFEKDFQKVNTIVLEENYRSTKTILNAANDIIKKNKIRKEKNLFTNKEEGEKISVISNYTENNEAQEVAKRVKELLEKEVSPDEIAILYRANFQSRVLEEYFMLENIPYQVLGTKFFERKEIKDIMSFIRGSLNPESLIDMKRIINIPPRGIGPLTILKVFSNKQDELSTNVKMKVENFYKIIDKIKKTALEEKPSDTIKFILKETGLEEKLKNGTEEDKERLENIREFVTLATKYDYLPTPEGIEKLLEDAILATDQDEVDKNQQRKEKVKLMTVHSSKGLEFDYVFITGLEDKLFPSKRDFERQTENQKEEERRLFYVALTRARKKIFLSFSSVRTIFGSRQMNQPSEFISDISNNLIEEEIIETNNNEEKIIYLDF</sequence>
<evidence type="ECO:0000256" key="7">
    <source>
        <dbReference type="ARBA" id="ARBA00023235"/>
    </source>
</evidence>
<dbReference type="InterPro" id="IPR000212">
    <property type="entry name" value="DNA_helicase_UvrD/REP"/>
</dbReference>
<dbReference type="AlphaFoldDB" id="A0A1F5EIC8"/>
<accession>A0A1F5EIC8</accession>
<evidence type="ECO:0000256" key="6">
    <source>
        <dbReference type="ARBA" id="ARBA00023125"/>
    </source>
</evidence>
<dbReference type="EMBL" id="MFAE01000011">
    <property type="protein sequence ID" value="OGD66956.1"/>
    <property type="molecule type" value="Genomic_DNA"/>
</dbReference>
<evidence type="ECO:0000256" key="3">
    <source>
        <dbReference type="ARBA" id="ARBA00022801"/>
    </source>
</evidence>
<reference evidence="14 15" key="1">
    <citation type="journal article" date="2016" name="Nat. Commun.">
        <title>Thousands of microbial genomes shed light on interconnected biogeochemical processes in an aquifer system.</title>
        <authorList>
            <person name="Anantharaman K."/>
            <person name="Brown C.T."/>
            <person name="Hug L.A."/>
            <person name="Sharon I."/>
            <person name="Castelle C.J."/>
            <person name="Probst A.J."/>
            <person name="Thomas B.C."/>
            <person name="Singh A."/>
            <person name="Wilkins M.J."/>
            <person name="Karaoz U."/>
            <person name="Brodie E.L."/>
            <person name="Williams K.H."/>
            <person name="Hubbard S.S."/>
            <person name="Banfield J.F."/>
        </authorList>
    </citation>
    <scope>NUCLEOTIDE SEQUENCE [LARGE SCALE GENOMIC DNA]</scope>
</reference>
<evidence type="ECO:0000256" key="2">
    <source>
        <dbReference type="ARBA" id="ARBA00022741"/>
    </source>
</evidence>
<dbReference type="PANTHER" id="PTHR11070:SF2">
    <property type="entry name" value="ATP-DEPENDENT DNA HELICASE SRS2"/>
    <property type="match status" value="1"/>
</dbReference>
<proteinExistence type="inferred from homology"/>
<comment type="catalytic activity">
    <reaction evidence="8">
        <text>Couples ATP hydrolysis with the unwinding of duplex DNA by translocating in the 3'-5' direction.</text>
        <dbReference type="EC" id="5.6.2.4"/>
    </reaction>
</comment>
<keyword evidence="4 11" id="KW-0347">Helicase</keyword>
<evidence type="ECO:0000259" key="13">
    <source>
        <dbReference type="PROSITE" id="PS51217"/>
    </source>
</evidence>
<dbReference type="InterPro" id="IPR013986">
    <property type="entry name" value="DExx_box_DNA_helicase_dom_sf"/>
</dbReference>
<dbReference type="SUPFAM" id="SSF52540">
    <property type="entry name" value="P-loop containing nucleoside triphosphate hydrolases"/>
    <property type="match status" value="1"/>
</dbReference>
<gene>
    <name evidence="14" type="ORF">A2442_00105</name>
</gene>
<evidence type="ECO:0000256" key="8">
    <source>
        <dbReference type="ARBA" id="ARBA00034617"/>
    </source>
</evidence>
<comment type="catalytic activity">
    <reaction evidence="10">
        <text>ATP + H2O = ADP + phosphate + H(+)</text>
        <dbReference type="Rhea" id="RHEA:13065"/>
        <dbReference type="ChEBI" id="CHEBI:15377"/>
        <dbReference type="ChEBI" id="CHEBI:15378"/>
        <dbReference type="ChEBI" id="CHEBI:30616"/>
        <dbReference type="ChEBI" id="CHEBI:43474"/>
        <dbReference type="ChEBI" id="CHEBI:456216"/>
        <dbReference type="EC" id="5.6.2.4"/>
    </reaction>
</comment>
<keyword evidence="7" id="KW-0413">Isomerase</keyword>
<dbReference type="InterPro" id="IPR014016">
    <property type="entry name" value="UvrD-like_ATP-bd"/>
</dbReference>
<feature type="domain" description="UvrD-like helicase ATP-binding" evidence="12">
    <location>
        <begin position="5"/>
        <end position="293"/>
    </location>
</feature>
<dbReference type="Pfam" id="PF00580">
    <property type="entry name" value="UvrD-helicase"/>
    <property type="match status" value="1"/>
</dbReference>
<dbReference type="Proteomes" id="UP000179003">
    <property type="component" value="Unassembled WGS sequence"/>
</dbReference>
<feature type="binding site" evidence="11">
    <location>
        <begin position="26"/>
        <end position="33"/>
    </location>
    <ligand>
        <name>ATP</name>
        <dbReference type="ChEBI" id="CHEBI:30616"/>
    </ligand>
</feature>
<dbReference type="GO" id="GO:0000725">
    <property type="term" value="P:recombinational repair"/>
    <property type="evidence" value="ECO:0007669"/>
    <property type="project" value="TreeGrafter"/>
</dbReference>
<dbReference type="GO" id="GO:0033202">
    <property type="term" value="C:DNA helicase complex"/>
    <property type="evidence" value="ECO:0007669"/>
    <property type="project" value="TreeGrafter"/>
</dbReference>
<dbReference type="STRING" id="1797582.A2442_00105"/>
<dbReference type="Pfam" id="PF13361">
    <property type="entry name" value="UvrD_C"/>
    <property type="match status" value="1"/>
</dbReference>
<organism evidence="14 15">
    <name type="scientific">Candidatus Campbellbacteria bacterium RIFOXYC2_FULL_35_25</name>
    <dbReference type="NCBI Taxonomy" id="1797582"/>
    <lineage>
        <taxon>Bacteria</taxon>
        <taxon>Candidatus Campbelliibacteriota</taxon>
    </lineage>
</organism>
<evidence type="ECO:0000256" key="5">
    <source>
        <dbReference type="ARBA" id="ARBA00022840"/>
    </source>
</evidence>
<feature type="domain" description="UvrD-like helicase C-terminal" evidence="13">
    <location>
        <begin position="294"/>
        <end position="553"/>
    </location>
</feature>
<dbReference type="PROSITE" id="PS51217">
    <property type="entry name" value="UVRD_HELICASE_CTER"/>
    <property type="match status" value="1"/>
</dbReference>
<dbReference type="Gene3D" id="1.10.486.10">
    <property type="entry name" value="PCRA, domain 4"/>
    <property type="match status" value="1"/>
</dbReference>
<keyword evidence="6" id="KW-0238">DNA-binding</keyword>
<dbReference type="Gene3D" id="1.10.10.160">
    <property type="match status" value="1"/>
</dbReference>
<dbReference type="GO" id="GO:0005524">
    <property type="term" value="F:ATP binding"/>
    <property type="evidence" value="ECO:0007669"/>
    <property type="project" value="UniProtKB-UniRule"/>
</dbReference>
<dbReference type="CDD" id="cd17932">
    <property type="entry name" value="DEXQc_UvrD"/>
    <property type="match status" value="1"/>
</dbReference>
<comment type="caution">
    <text evidence="14">The sequence shown here is derived from an EMBL/GenBank/DDBJ whole genome shotgun (WGS) entry which is preliminary data.</text>
</comment>
<dbReference type="PANTHER" id="PTHR11070">
    <property type="entry name" value="UVRD / RECB / PCRA DNA HELICASE FAMILY MEMBER"/>
    <property type="match status" value="1"/>
</dbReference>
<dbReference type="GO" id="GO:0005829">
    <property type="term" value="C:cytosol"/>
    <property type="evidence" value="ECO:0007669"/>
    <property type="project" value="TreeGrafter"/>
</dbReference>
<dbReference type="InterPro" id="IPR027417">
    <property type="entry name" value="P-loop_NTPase"/>
</dbReference>
<dbReference type="PROSITE" id="PS51198">
    <property type="entry name" value="UVRD_HELICASE_ATP_BIND"/>
    <property type="match status" value="1"/>
</dbReference>
<dbReference type="InterPro" id="IPR014017">
    <property type="entry name" value="DNA_helicase_UvrD-like_C"/>
</dbReference>
<evidence type="ECO:0000313" key="15">
    <source>
        <dbReference type="Proteomes" id="UP000179003"/>
    </source>
</evidence>
<dbReference type="GO" id="GO:0016887">
    <property type="term" value="F:ATP hydrolysis activity"/>
    <property type="evidence" value="ECO:0007669"/>
    <property type="project" value="RHEA"/>
</dbReference>
<dbReference type="EC" id="5.6.2.4" evidence="9"/>
<keyword evidence="3 11" id="KW-0378">Hydrolase</keyword>
<evidence type="ECO:0000256" key="4">
    <source>
        <dbReference type="ARBA" id="ARBA00022806"/>
    </source>
</evidence>